<dbReference type="SUPFAM" id="SSF51905">
    <property type="entry name" value="FAD/NAD(P)-binding domain"/>
    <property type="match status" value="1"/>
</dbReference>
<evidence type="ECO:0000256" key="7">
    <source>
        <dbReference type="ARBA" id="ARBA00023002"/>
    </source>
</evidence>
<dbReference type="PROSITE" id="PS00982">
    <property type="entry name" value="PHYTOENE_DH"/>
    <property type="match status" value="1"/>
</dbReference>
<evidence type="ECO:0000256" key="1">
    <source>
        <dbReference type="ARBA" id="ARBA00001974"/>
    </source>
</evidence>
<keyword evidence="4" id="KW-0285">Flavoprotein</keyword>
<dbReference type="InterPro" id="IPR014105">
    <property type="entry name" value="Carotenoid/retinoid_OxRdtase"/>
</dbReference>
<evidence type="ECO:0000259" key="10">
    <source>
        <dbReference type="Pfam" id="PF01593"/>
    </source>
</evidence>
<sequence>MAATGNSNRNAAVIGSGFGGLGAAIRLQSAGIQTVLYEARDLPGGRAYVYHDDGFTFDAGPTVITAPHVLTDLFDLTDRKLEDYIKLMEVQPMYRLIWSDGDRFDYVRDEATMVQQIAKRSQSDAEGYQKFFEYAKKVFHKGYTELADRPFLKFSDMMAVSPALIKLRADRSVYKTISKYVKDDHLRQALSFHSLLVGGNPFQTSSIYTLIHYLEREWGVFFPEGGTHALVRTLVKLFEELGGEIRLSTPVKSVDVLKNGEGNVHRITDGNGAQQDYDMVISNADVHHTYKKLYSNSKIAQKRAKKLEKMDWSMSLFVLYFGTDIEYNDVAHHTILFGPRYKELLDEIFKGSKLPDDFSLYLHVPTVTDKSLAPEGCSAAYVLAPVPHLGRADVDWDSIAEEYGDRIIEALEVEMPELSKHIVTRRHITPKTFEDELAAYKGSAFSVAPKLTQSAYFRPSNKDSGIDGLYIVGAGTHPGAGLPGVLNSAKATVDLILSELDN</sequence>
<dbReference type="GO" id="GO:0016627">
    <property type="term" value="F:oxidoreductase activity, acting on the CH-CH group of donors"/>
    <property type="evidence" value="ECO:0007669"/>
    <property type="project" value="UniProtKB-ARBA"/>
</dbReference>
<comment type="pathway">
    <text evidence="2 9">Carotenoid biosynthesis.</text>
</comment>
<dbReference type="Gene3D" id="3.50.50.60">
    <property type="entry name" value="FAD/NAD(P)-binding domain"/>
    <property type="match status" value="3"/>
</dbReference>
<dbReference type="PANTHER" id="PTHR43734">
    <property type="entry name" value="PHYTOENE DESATURASE"/>
    <property type="match status" value="1"/>
</dbReference>
<keyword evidence="6" id="KW-0274">FAD</keyword>
<evidence type="ECO:0000256" key="9">
    <source>
        <dbReference type="RuleBase" id="RU362075"/>
    </source>
</evidence>
<feature type="domain" description="Amine oxidase" evidence="10">
    <location>
        <begin position="19"/>
        <end position="497"/>
    </location>
</feature>
<evidence type="ECO:0000256" key="8">
    <source>
        <dbReference type="ARBA" id="ARBA00031986"/>
    </source>
</evidence>
<evidence type="ECO:0000256" key="6">
    <source>
        <dbReference type="ARBA" id="ARBA00022827"/>
    </source>
</evidence>
<dbReference type="InterPro" id="IPR008150">
    <property type="entry name" value="Phytoene_DH_bac_CS"/>
</dbReference>
<dbReference type="InterPro" id="IPR002937">
    <property type="entry name" value="Amino_oxidase"/>
</dbReference>
<comment type="similarity">
    <text evidence="3 9">Belongs to the carotenoid/retinoid oxidoreductase family.</text>
</comment>
<reference evidence="11" key="1">
    <citation type="journal article" date="2007" name="Environ. Microbiol.">
        <title>Proteorhodopsin photosystem gene clusters exhibit co-evolutionary trends and shared ancestry among diverse marine microbial phyla.</title>
        <authorList>
            <person name="McCarren J."/>
            <person name="Delong E.F."/>
        </authorList>
    </citation>
    <scope>NUCLEOTIDE SEQUENCE</scope>
</reference>
<evidence type="ECO:0000256" key="3">
    <source>
        <dbReference type="ARBA" id="ARBA00006046"/>
    </source>
</evidence>
<evidence type="ECO:0000256" key="2">
    <source>
        <dbReference type="ARBA" id="ARBA00004829"/>
    </source>
</evidence>
<evidence type="ECO:0000256" key="5">
    <source>
        <dbReference type="ARBA" id="ARBA00022746"/>
    </source>
</evidence>
<evidence type="ECO:0000256" key="4">
    <source>
        <dbReference type="ARBA" id="ARBA00022630"/>
    </source>
</evidence>
<comment type="cofactor">
    <cofactor evidence="1">
        <name>FAD</name>
        <dbReference type="ChEBI" id="CHEBI:57692"/>
    </cofactor>
</comment>
<keyword evidence="7 9" id="KW-0560">Oxidoreductase</keyword>
<gene>
    <name evidence="11" type="ORF">ALOHA_HF1029C11.0005</name>
</gene>
<keyword evidence="5 9" id="KW-0125">Carotenoid biosynthesis</keyword>
<dbReference type="Pfam" id="PF01593">
    <property type="entry name" value="Amino_oxidase"/>
    <property type="match status" value="1"/>
</dbReference>
<protein>
    <recommendedName>
        <fullName evidence="8">Phytoene dehydrogenase</fullName>
    </recommendedName>
</protein>
<accession>A4GI67</accession>
<dbReference type="EMBL" id="EF089401">
    <property type="protein sequence ID" value="ABL97778.1"/>
    <property type="molecule type" value="Genomic_DNA"/>
</dbReference>
<dbReference type="GO" id="GO:0016117">
    <property type="term" value="P:carotenoid biosynthetic process"/>
    <property type="evidence" value="ECO:0007669"/>
    <property type="project" value="UniProtKB-KW"/>
</dbReference>
<dbReference type="FunFam" id="3.50.50.60:FF:000378">
    <property type="entry name" value="Phytoene desaturase"/>
    <property type="match status" value="1"/>
</dbReference>
<name>A4GI67_9BACT</name>
<dbReference type="InterPro" id="IPR036188">
    <property type="entry name" value="FAD/NAD-bd_sf"/>
</dbReference>
<dbReference type="NCBIfam" id="TIGR02734">
    <property type="entry name" value="crtI_fam"/>
    <property type="match status" value="1"/>
</dbReference>
<dbReference type="AlphaFoldDB" id="A4GI67"/>
<proteinExistence type="inferred from homology"/>
<organism evidence="11">
    <name type="scientific">uncultured marine bacterium HF10_29C11</name>
    <dbReference type="NCBI Taxonomy" id="415445"/>
    <lineage>
        <taxon>Bacteria</taxon>
        <taxon>environmental samples</taxon>
    </lineage>
</organism>
<evidence type="ECO:0000313" key="11">
    <source>
        <dbReference type="EMBL" id="ABL97778.1"/>
    </source>
</evidence>
<dbReference type="PANTHER" id="PTHR43734:SF3">
    <property type="entry name" value="B-CAROTENE KETOLASE"/>
    <property type="match status" value="1"/>
</dbReference>